<feature type="region of interest" description="Disordered" evidence="1">
    <location>
        <begin position="39"/>
        <end position="60"/>
    </location>
</feature>
<accession>A0AAV4YCU2</accession>
<evidence type="ECO:0000313" key="3">
    <source>
        <dbReference type="Proteomes" id="UP001054945"/>
    </source>
</evidence>
<evidence type="ECO:0000256" key="1">
    <source>
        <dbReference type="SAM" id="MobiDB-lite"/>
    </source>
</evidence>
<sequence>MRKYPFKNATEDSTQTTTKTVPKMNSEFSNATAVEIREISNTTDPLTTNTSREEPVFTNENDQVRTPAGITSFPWKFAIPRPAQPRRLALPPRPSEMS</sequence>
<comment type="caution">
    <text evidence="2">The sequence shown here is derived from an EMBL/GenBank/DDBJ whole genome shotgun (WGS) entry which is preliminary data.</text>
</comment>
<protein>
    <submittedName>
        <fullName evidence="2">Uncharacterized protein</fullName>
    </submittedName>
</protein>
<feature type="region of interest" description="Disordered" evidence="1">
    <location>
        <begin position="1"/>
        <end position="20"/>
    </location>
</feature>
<dbReference type="EMBL" id="BPLR01019131">
    <property type="protein sequence ID" value="GIZ04744.1"/>
    <property type="molecule type" value="Genomic_DNA"/>
</dbReference>
<keyword evidence="3" id="KW-1185">Reference proteome</keyword>
<dbReference type="Proteomes" id="UP001054945">
    <property type="component" value="Unassembled WGS sequence"/>
</dbReference>
<name>A0AAV4YCU2_CAEEX</name>
<gene>
    <name evidence="2" type="ORF">CEXT_769841</name>
</gene>
<feature type="compositionally biased region" description="Polar residues" evidence="1">
    <location>
        <begin position="11"/>
        <end position="20"/>
    </location>
</feature>
<dbReference type="AlphaFoldDB" id="A0AAV4YCU2"/>
<proteinExistence type="predicted"/>
<feature type="compositionally biased region" description="Polar residues" evidence="1">
    <location>
        <begin position="39"/>
        <end position="50"/>
    </location>
</feature>
<evidence type="ECO:0000313" key="2">
    <source>
        <dbReference type="EMBL" id="GIZ04744.1"/>
    </source>
</evidence>
<reference evidence="2 3" key="1">
    <citation type="submission" date="2021-06" db="EMBL/GenBank/DDBJ databases">
        <title>Caerostris extrusa draft genome.</title>
        <authorList>
            <person name="Kono N."/>
            <person name="Arakawa K."/>
        </authorList>
    </citation>
    <scope>NUCLEOTIDE SEQUENCE [LARGE SCALE GENOMIC DNA]</scope>
</reference>
<organism evidence="2 3">
    <name type="scientific">Caerostris extrusa</name>
    <name type="common">Bark spider</name>
    <name type="synonym">Caerostris bankana</name>
    <dbReference type="NCBI Taxonomy" id="172846"/>
    <lineage>
        <taxon>Eukaryota</taxon>
        <taxon>Metazoa</taxon>
        <taxon>Ecdysozoa</taxon>
        <taxon>Arthropoda</taxon>
        <taxon>Chelicerata</taxon>
        <taxon>Arachnida</taxon>
        <taxon>Araneae</taxon>
        <taxon>Araneomorphae</taxon>
        <taxon>Entelegynae</taxon>
        <taxon>Araneoidea</taxon>
        <taxon>Araneidae</taxon>
        <taxon>Caerostris</taxon>
    </lineage>
</organism>